<dbReference type="InterPro" id="IPR011055">
    <property type="entry name" value="Dup_hybrid_motif"/>
</dbReference>
<evidence type="ECO:0000256" key="7">
    <source>
        <dbReference type="ARBA" id="ARBA00022692"/>
    </source>
</evidence>
<dbReference type="InterPro" id="IPR013013">
    <property type="entry name" value="PTS_EIIC_1"/>
</dbReference>
<dbReference type="InterPro" id="IPR036878">
    <property type="entry name" value="Glu_permease_IIB"/>
</dbReference>
<dbReference type="EMBL" id="FODH01000015">
    <property type="protein sequence ID" value="SEO96188.1"/>
    <property type="molecule type" value="Genomic_DNA"/>
</dbReference>
<feature type="transmembrane region" description="Helical" evidence="12">
    <location>
        <begin position="320"/>
        <end position="340"/>
    </location>
</feature>
<keyword evidence="6" id="KW-0598">Phosphotransferase system</keyword>
<dbReference type="PROSITE" id="PS51098">
    <property type="entry name" value="PTS_EIIB_TYPE_1"/>
    <property type="match status" value="1"/>
</dbReference>
<keyword evidence="4" id="KW-0762">Sugar transport</keyword>
<evidence type="ECO:0000256" key="12">
    <source>
        <dbReference type="SAM" id="Phobius"/>
    </source>
</evidence>
<dbReference type="InterPro" id="IPR011297">
    <property type="entry name" value="PTS_IIABC_b_glu"/>
</dbReference>
<feature type="transmembrane region" description="Helical" evidence="12">
    <location>
        <begin position="352"/>
        <end position="372"/>
    </location>
</feature>
<dbReference type="CDD" id="cd00212">
    <property type="entry name" value="PTS_IIB_glc"/>
    <property type="match status" value="1"/>
</dbReference>
<evidence type="ECO:0000256" key="1">
    <source>
        <dbReference type="ARBA" id="ARBA00004651"/>
    </source>
</evidence>
<sequence length="611" mass="64602">MSYQSLAKEILQLVGGEQNIIGVVHCATRLRFTLRDNSLADKEKLKGTDGVLSVVESAGQFQVVIGSHVSEVYKEFTKIANVGAATTSSDEPKKSIGAQIFEVISRSISPLLGVFAGAGMLKALLAILIMTGILSAESGTYFILSAAGNAVFYFLPIFLGITISTKFGANPYVGGAIGAALLEPNFTSLLKNAGDVSHFLGIPVVLMNYSSSVFPAFIAISIYAALDRFLKKIIYKDIQMFMVPMLSLIIMVPLTVIAFGPFGVYVGNGIGQGINFLFSKSGILGGAVLGGGWTFLTLLGIHTGFTPFIIANLANGGDPILAMVATAVFAQIGLAFGILLKTKDRSLKALTGSTLLPGILSGITEPILYGLMLRYKRTIPYVAIAGVAGGAISGAVGAKAIAYAFPSFLVIPTYAPIALQAIALLVAFGCTTILTIVFGFEDKKKKEVEESKVEAGQPLVKQEVIGSPLTGVIKPLADVDDEAFASEAMGKGIAIEPNVGQAVSPVNGIITTVYRTGHAIGITSDQGAEILIHIGINTVQLKGKYYSIAVKEGDRVNQGDLLVKFDIDKIKEAGYKVTTPIIITNTDRYIDIIDMNKETVQQKESLLTLVI</sequence>
<name>A0A1H8U0L4_9BACL</name>
<dbReference type="InterPro" id="IPR018113">
    <property type="entry name" value="PTrfase_EIIB_Cys"/>
</dbReference>
<evidence type="ECO:0000256" key="4">
    <source>
        <dbReference type="ARBA" id="ARBA00022597"/>
    </source>
</evidence>
<dbReference type="InterPro" id="IPR001996">
    <property type="entry name" value="PTS_IIB_1"/>
</dbReference>
<dbReference type="Pfam" id="PF02378">
    <property type="entry name" value="PTS_EIIC"/>
    <property type="match status" value="1"/>
</dbReference>
<feature type="transmembrane region" description="Helical" evidence="12">
    <location>
        <begin position="111"/>
        <end position="134"/>
    </location>
</feature>
<evidence type="ECO:0000313" key="16">
    <source>
        <dbReference type="EMBL" id="QWU13112.1"/>
    </source>
</evidence>
<dbReference type="Pfam" id="PF00358">
    <property type="entry name" value="PTS_EIIA_1"/>
    <property type="match status" value="1"/>
</dbReference>
<dbReference type="Gene3D" id="3.30.1360.60">
    <property type="entry name" value="Glucose permease domain IIB"/>
    <property type="match status" value="1"/>
</dbReference>
<organism evidence="17 18">
    <name type="scientific">Paenibacillus sophorae</name>
    <dbReference type="NCBI Taxonomy" id="1333845"/>
    <lineage>
        <taxon>Bacteria</taxon>
        <taxon>Bacillati</taxon>
        <taxon>Bacillota</taxon>
        <taxon>Bacilli</taxon>
        <taxon>Bacillales</taxon>
        <taxon>Paenibacillaceae</taxon>
        <taxon>Paenibacillus</taxon>
    </lineage>
</organism>
<dbReference type="SUPFAM" id="SSF55604">
    <property type="entry name" value="Glucose permease domain IIB"/>
    <property type="match status" value="1"/>
</dbReference>
<dbReference type="PANTHER" id="PTHR30175:SF1">
    <property type="entry name" value="PTS SYSTEM ARBUTIN-, CELLOBIOSE-, AND SALICIN-SPECIFIC EIIBC COMPONENT-RELATED"/>
    <property type="match status" value="1"/>
</dbReference>
<dbReference type="GO" id="GO:0016301">
    <property type="term" value="F:kinase activity"/>
    <property type="evidence" value="ECO:0007669"/>
    <property type="project" value="UniProtKB-KW"/>
</dbReference>
<feature type="transmembrane region" description="Helical" evidence="12">
    <location>
        <begin position="417"/>
        <end position="440"/>
    </location>
</feature>
<keyword evidence="2" id="KW-0813">Transport</keyword>
<keyword evidence="5 16" id="KW-0808">Transferase</keyword>
<keyword evidence="10 12" id="KW-0472">Membrane</keyword>
<evidence type="ECO:0000256" key="5">
    <source>
        <dbReference type="ARBA" id="ARBA00022679"/>
    </source>
</evidence>
<dbReference type="SUPFAM" id="SSF51261">
    <property type="entry name" value="Duplicated hybrid motif"/>
    <property type="match status" value="1"/>
</dbReference>
<feature type="transmembrane region" description="Helical" evidence="12">
    <location>
        <begin position="238"/>
        <end position="262"/>
    </location>
</feature>
<dbReference type="RefSeq" id="WP_036592847.1">
    <property type="nucleotide sequence ID" value="NZ_CP076607.1"/>
</dbReference>
<dbReference type="GO" id="GO:0008982">
    <property type="term" value="F:protein-N(PI)-phosphohistidine-sugar phosphotransferase activity"/>
    <property type="evidence" value="ECO:0007669"/>
    <property type="project" value="InterPro"/>
</dbReference>
<dbReference type="EMBL" id="CP076607">
    <property type="protein sequence ID" value="QWU13112.1"/>
    <property type="molecule type" value="Genomic_DNA"/>
</dbReference>
<evidence type="ECO:0000256" key="2">
    <source>
        <dbReference type="ARBA" id="ARBA00022448"/>
    </source>
</evidence>
<dbReference type="Gene3D" id="2.70.70.10">
    <property type="entry name" value="Glucose Permease (Domain IIA)"/>
    <property type="match status" value="1"/>
</dbReference>
<dbReference type="NCBIfam" id="TIGR01995">
    <property type="entry name" value="PTS-II-ABC-beta"/>
    <property type="match status" value="1"/>
</dbReference>
<feature type="domain" description="PTS EIIC type-1" evidence="15">
    <location>
        <begin position="102"/>
        <end position="454"/>
    </location>
</feature>
<comment type="subcellular location">
    <subcellularLocation>
        <location evidence="1">Cell membrane</location>
        <topology evidence="1">Multi-pass membrane protein</topology>
    </subcellularLocation>
</comment>
<dbReference type="GO" id="GO:0005886">
    <property type="term" value="C:plasma membrane"/>
    <property type="evidence" value="ECO:0007669"/>
    <property type="project" value="UniProtKB-SubCell"/>
</dbReference>
<keyword evidence="9 12" id="KW-1133">Transmembrane helix</keyword>
<dbReference type="PROSITE" id="PS51093">
    <property type="entry name" value="PTS_EIIA_TYPE_1"/>
    <property type="match status" value="1"/>
</dbReference>
<evidence type="ECO:0000259" key="14">
    <source>
        <dbReference type="PROSITE" id="PS51098"/>
    </source>
</evidence>
<dbReference type="NCBIfam" id="TIGR00830">
    <property type="entry name" value="PTBA"/>
    <property type="match status" value="1"/>
</dbReference>
<evidence type="ECO:0000256" key="9">
    <source>
        <dbReference type="ARBA" id="ARBA00022989"/>
    </source>
</evidence>
<dbReference type="Proteomes" id="UP000683429">
    <property type="component" value="Chromosome"/>
</dbReference>
<dbReference type="STRING" id="1333845.SAMN04487895_115112"/>
<feature type="transmembrane region" description="Helical" evidence="12">
    <location>
        <begin position="379"/>
        <end position="405"/>
    </location>
</feature>
<feature type="transmembrane region" description="Helical" evidence="12">
    <location>
        <begin position="282"/>
        <end position="308"/>
    </location>
</feature>
<feature type="domain" description="PTS EIIA type-1" evidence="13">
    <location>
        <begin position="481"/>
        <end position="585"/>
    </location>
</feature>
<evidence type="ECO:0000313" key="17">
    <source>
        <dbReference type="EMBL" id="SEO96188.1"/>
    </source>
</evidence>
<keyword evidence="8" id="KW-0418">Kinase</keyword>
<dbReference type="FunFam" id="2.70.70.10:FF:000001">
    <property type="entry name" value="PTS system glucose-specific IIA component"/>
    <property type="match status" value="1"/>
</dbReference>
<dbReference type="InterPro" id="IPR001127">
    <property type="entry name" value="PTS_EIIA_1_perm"/>
</dbReference>
<keyword evidence="3" id="KW-1003">Cell membrane</keyword>
<dbReference type="PROSITE" id="PS01035">
    <property type="entry name" value="PTS_EIIB_TYPE_1_CYS"/>
    <property type="match status" value="1"/>
</dbReference>
<dbReference type="AlphaFoldDB" id="A0A1H8U0L4"/>
<dbReference type="InterPro" id="IPR050558">
    <property type="entry name" value="PTS_Sugar-Specific_Components"/>
</dbReference>
<evidence type="ECO:0000259" key="15">
    <source>
        <dbReference type="PROSITE" id="PS51103"/>
    </source>
</evidence>
<proteinExistence type="predicted"/>
<evidence type="ECO:0000256" key="10">
    <source>
        <dbReference type="ARBA" id="ARBA00023136"/>
    </source>
</evidence>
<evidence type="ECO:0000313" key="19">
    <source>
        <dbReference type="Proteomes" id="UP000683429"/>
    </source>
</evidence>
<evidence type="ECO:0000256" key="8">
    <source>
        <dbReference type="ARBA" id="ARBA00022777"/>
    </source>
</evidence>
<evidence type="ECO:0000256" key="11">
    <source>
        <dbReference type="PROSITE-ProRule" id="PRU00421"/>
    </source>
</evidence>
<feature type="transmembrane region" description="Helical" evidence="12">
    <location>
        <begin position="206"/>
        <end position="226"/>
    </location>
</feature>
<keyword evidence="7 12" id="KW-0812">Transmembrane</keyword>
<evidence type="ECO:0000256" key="6">
    <source>
        <dbReference type="ARBA" id="ARBA00022683"/>
    </source>
</evidence>
<dbReference type="Proteomes" id="UP000198809">
    <property type="component" value="Unassembled WGS sequence"/>
</dbReference>
<evidence type="ECO:0000259" key="13">
    <source>
        <dbReference type="PROSITE" id="PS51093"/>
    </source>
</evidence>
<feature type="transmembrane region" description="Helical" evidence="12">
    <location>
        <begin position="140"/>
        <end position="162"/>
    </location>
</feature>
<evidence type="ECO:0000313" key="18">
    <source>
        <dbReference type="Proteomes" id="UP000198809"/>
    </source>
</evidence>
<dbReference type="PROSITE" id="PS51103">
    <property type="entry name" value="PTS_EIIC_TYPE_1"/>
    <property type="match status" value="1"/>
</dbReference>
<dbReference type="GO" id="GO:0009401">
    <property type="term" value="P:phosphoenolpyruvate-dependent sugar phosphotransferase system"/>
    <property type="evidence" value="ECO:0007669"/>
    <property type="project" value="UniProtKB-KW"/>
</dbReference>
<dbReference type="InterPro" id="IPR003352">
    <property type="entry name" value="PTS_EIIC"/>
</dbReference>
<gene>
    <name evidence="16" type="ORF">KP014_13800</name>
    <name evidence="17" type="ORF">SAMN04487895_115112</name>
</gene>
<keyword evidence="19" id="KW-1185">Reference proteome</keyword>
<dbReference type="PROSITE" id="PS00371">
    <property type="entry name" value="PTS_EIIA_TYPE_1_HIS"/>
    <property type="match status" value="1"/>
</dbReference>
<feature type="active site" description="Phosphocysteine intermediate; for EIIB activity" evidence="11">
    <location>
        <position position="26"/>
    </location>
</feature>
<dbReference type="Pfam" id="PF00367">
    <property type="entry name" value="PTS_EIIB"/>
    <property type="match status" value="1"/>
</dbReference>
<feature type="domain" description="PTS EIIB type-1" evidence="14">
    <location>
        <begin position="4"/>
        <end position="86"/>
    </location>
</feature>
<reference evidence="17 18" key="1">
    <citation type="submission" date="2016-10" db="EMBL/GenBank/DDBJ databases">
        <authorList>
            <person name="de Groot N.N."/>
        </authorList>
    </citation>
    <scope>NUCLEOTIDE SEQUENCE [LARGE SCALE GENOMIC DNA]</scope>
    <source>
        <strain evidence="17 18">CGMCC 1.10238</strain>
    </source>
</reference>
<dbReference type="FunFam" id="3.30.1360.60:FF:000001">
    <property type="entry name" value="PTS system glucose-specific IIBC component PtsG"/>
    <property type="match status" value="1"/>
</dbReference>
<protein>
    <submittedName>
        <fullName evidence="16">Beta-glucoside-specific PTS transporter subunit IIABC</fullName>
        <ecNumber evidence="16">2.7.1.-</ecNumber>
    </submittedName>
    <submittedName>
        <fullName evidence="17">PTS system, beta-glucosides-specific IIC component</fullName>
    </submittedName>
</protein>
<reference evidence="16 19" key="2">
    <citation type="submission" date="2021-06" db="EMBL/GenBank/DDBJ databases">
        <title>Whole genome sequence of Paenibacillus sophorae DSM23020 for comparative genomics.</title>
        <authorList>
            <person name="Kim M.-J."/>
            <person name="Lee G."/>
            <person name="Shin J.-H."/>
        </authorList>
    </citation>
    <scope>NUCLEOTIDE SEQUENCE [LARGE SCALE GENOMIC DNA]</scope>
    <source>
        <strain evidence="16 19">DSM 23020</strain>
    </source>
</reference>
<accession>A0A1H8U0L4</accession>
<dbReference type="OrthoDB" id="2957988at2"/>
<dbReference type="EC" id="2.7.1.-" evidence="16"/>
<evidence type="ECO:0000256" key="3">
    <source>
        <dbReference type="ARBA" id="ARBA00022475"/>
    </source>
</evidence>
<dbReference type="PANTHER" id="PTHR30175">
    <property type="entry name" value="PHOSPHOTRANSFERASE SYSTEM TRANSPORT PROTEIN"/>
    <property type="match status" value="1"/>
</dbReference>